<gene>
    <name evidence="1" type="ORF">C1SCF055_LOCUS18896</name>
</gene>
<dbReference type="Proteomes" id="UP001152797">
    <property type="component" value="Unassembled WGS sequence"/>
</dbReference>
<dbReference type="EMBL" id="CAMXCT020001667">
    <property type="protein sequence ID" value="CAL1145416.1"/>
    <property type="molecule type" value="Genomic_DNA"/>
</dbReference>
<dbReference type="EMBL" id="CAMXCT010001667">
    <property type="protein sequence ID" value="CAI3992041.1"/>
    <property type="molecule type" value="Genomic_DNA"/>
</dbReference>
<protein>
    <submittedName>
        <fullName evidence="2">Ubiquitin-like domain-containing protein</fullName>
    </submittedName>
</protein>
<keyword evidence="3" id="KW-1185">Reference proteome</keyword>
<reference evidence="2 3" key="2">
    <citation type="submission" date="2024-05" db="EMBL/GenBank/DDBJ databases">
        <authorList>
            <person name="Chen Y."/>
            <person name="Shah S."/>
            <person name="Dougan E. K."/>
            <person name="Thang M."/>
            <person name="Chan C."/>
        </authorList>
    </citation>
    <scope>NUCLEOTIDE SEQUENCE [LARGE SCALE GENOMIC DNA]</scope>
</reference>
<proteinExistence type="predicted"/>
<reference evidence="1" key="1">
    <citation type="submission" date="2022-10" db="EMBL/GenBank/DDBJ databases">
        <authorList>
            <person name="Chen Y."/>
            <person name="Dougan E. K."/>
            <person name="Chan C."/>
            <person name="Rhodes N."/>
            <person name="Thang M."/>
        </authorList>
    </citation>
    <scope>NUCLEOTIDE SEQUENCE</scope>
</reference>
<comment type="caution">
    <text evidence="1">The sequence shown here is derived from an EMBL/GenBank/DDBJ whole genome shotgun (WGS) entry which is preliminary data.</text>
</comment>
<sequence>MHLQDLKTGAWDHFFGQTRELCSNHLGGNAGREFFALLTSQLMQRMLKSGSSAKLVKDPKEMDFLCGFVKAMRALLQDCPTALGDDDSLTVSTNVGHILDFSSTPQDVMSANNDLGKSEHWLAKAFCLDKGKKLMALAVENADKRSSQSNILESIKNQITSLEEQAYLNAEEYFMATYTMDAKYGSMLKDAYDVVKDPATKSLKGADRDSLKKLQRLVDDAVYIAVMTFLKKECNSFIEDFGKAIGKRQPFERELLGPDSCLLCLGDVGTTGKFAKQVSDHFKIGLTFVSRVNEALEGKLDPKEAQQCVEEWETWSEEVKELLCGQVNSSAIDAASSCLKFVADNILADPDVELPEKKVTQFCQDVEKSARMSSVMDQEEGESIREGLNILEKLVRSVAVLKSEAVNAKGEKDENGEITSKQLEDLGAYYQILENSKPGEMKVALEALSGIISGSSSDKSDKDKDKPPHIKEFDSVIGDFLVCHDESVQEQVGLLRTSFTEEVKAIEIPETLELLPALVEPCTLSHFFEDATITLIKDSFGKDASTPVIEAAVALEEAIRNIQRGATGLKMKPEVFFPEYPHVESTWKKCLLWMTTGNILGTLCSKSVRKSIQAKSKITDAVSNNIKGALEVVDDHKLEVPGHILNIAKALLAGERSDVLK</sequence>
<evidence type="ECO:0000313" key="3">
    <source>
        <dbReference type="Proteomes" id="UP001152797"/>
    </source>
</evidence>
<dbReference type="AlphaFoldDB" id="A0A9P1CIJ6"/>
<accession>A0A9P1CIJ6</accession>
<evidence type="ECO:0000313" key="1">
    <source>
        <dbReference type="EMBL" id="CAI3992041.1"/>
    </source>
</evidence>
<dbReference type="EMBL" id="CAMXCT030001667">
    <property type="protein sequence ID" value="CAL4779353.1"/>
    <property type="molecule type" value="Genomic_DNA"/>
</dbReference>
<name>A0A9P1CIJ6_9DINO</name>
<evidence type="ECO:0000313" key="2">
    <source>
        <dbReference type="EMBL" id="CAL4779353.1"/>
    </source>
</evidence>
<organism evidence="1">
    <name type="scientific">Cladocopium goreaui</name>
    <dbReference type="NCBI Taxonomy" id="2562237"/>
    <lineage>
        <taxon>Eukaryota</taxon>
        <taxon>Sar</taxon>
        <taxon>Alveolata</taxon>
        <taxon>Dinophyceae</taxon>
        <taxon>Suessiales</taxon>
        <taxon>Symbiodiniaceae</taxon>
        <taxon>Cladocopium</taxon>
    </lineage>
</organism>